<evidence type="ECO:0000313" key="2">
    <source>
        <dbReference type="Proteomes" id="UP000789831"/>
    </source>
</evidence>
<dbReference type="AlphaFoldDB" id="A0A9N8UYM8"/>
<reference evidence="1" key="1">
    <citation type="submission" date="2021-06" db="EMBL/GenBank/DDBJ databases">
        <authorList>
            <person name="Kallberg Y."/>
            <person name="Tangrot J."/>
            <person name="Rosling A."/>
        </authorList>
    </citation>
    <scope>NUCLEOTIDE SEQUENCE</scope>
    <source>
        <strain evidence="1">MT106</strain>
    </source>
</reference>
<sequence length="217" mass="24923">MSTLLINSSCEEVFGGSSSNSVSQLVNVHFSNRNISSSLSNNREHQEDIKFRIKHQEHFSAAAWESFSKKWDNDNNINVNISDEEYRQEWGDEHLTDVFIKNHGLHQFFYDFSTSFHGQDSGINGVNRNTSSYQNGSGNLVEEFQQFNIMNDVYHSSDYTAAATTTTFQTNHNDLHQACIYLLDHLISLVSQSSTHQSTRRPCPEAEWDWQNNGWNC</sequence>
<dbReference type="OrthoDB" id="2356210at2759"/>
<dbReference type="Proteomes" id="UP000789831">
    <property type="component" value="Unassembled WGS sequence"/>
</dbReference>
<dbReference type="EMBL" id="CAJVPL010000004">
    <property type="protein sequence ID" value="CAG8433300.1"/>
    <property type="molecule type" value="Genomic_DNA"/>
</dbReference>
<keyword evidence="2" id="KW-1185">Reference proteome</keyword>
<proteinExistence type="predicted"/>
<accession>A0A9N8UYM8</accession>
<name>A0A9N8UYM8_9GLOM</name>
<comment type="caution">
    <text evidence="1">The sequence shown here is derived from an EMBL/GenBank/DDBJ whole genome shotgun (WGS) entry which is preliminary data.</text>
</comment>
<protein>
    <submittedName>
        <fullName evidence="1">13048_t:CDS:1</fullName>
    </submittedName>
</protein>
<organism evidence="1 2">
    <name type="scientific">Ambispora gerdemannii</name>
    <dbReference type="NCBI Taxonomy" id="144530"/>
    <lineage>
        <taxon>Eukaryota</taxon>
        <taxon>Fungi</taxon>
        <taxon>Fungi incertae sedis</taxon>
        <taxon>Mucoromycota</taxon>
        <taxon>Glomeromycotina</taxon>
        <taxon>Glomeromycetes</taxon>
        <taxon>Archaeosporales</taxon>
        <taxon>Ambisporaceae</taxon>
        <taxon>Ambispora</taxon>
    </lineage>
</organism>
<evidence type="ECO:0000313" key="1">
    <source>
        <dbReference type="EMBL" id="CAG8433300.1"/>
    </source>
</evidence>
<gene>
    <name evidence="1" type="ORF">AGERDE_LOCUS87</name>
</gene>